<keyword evidence="4" id="KW-1185">Reference proteome</keyword>
<evidence type="ECO:0000313" key="3">
    <source>
        <dbReference type="EMBL" id="TVY83197.1"/>
    </source>
</evidence>
<feature type="region of interest" description="Disordered" evidence="2">
    <location>
        <begin position="628"/>
        <end position="660"/>
    </location>
</feature>
<evidence type="ECO:0000256" key="2">
    <source>
        <dbReference type="SAM" id="MobiDB-lite"/>
    </source>
</evidence>
<feature type="repeat" description="TPR" evidence="1">
    <location>
        <begin position="342"/>
        <end position="375"/>
    </location>
</feature>
<reference evidence="3 4" key="1">
    <citation type="submission" date="2018-05" db="EMBL/GenBank/DDBJ databases">
        <title>Genome sequencing and assembly of the regulated plant pathogen Lachnellula willkommii and related sister species for the development of diagnostic species identification markers.</title>
        <authorList>
            <person name="Giroux E."/>
            <person name="Bilodeau G."/>
        </authorList>
    </citation>
    <scope>NUCLEOTIDE SEQUENCE [LARGE SCALE GENOMIC DNA]</scope>
    <source>
        <strain evidence="3 4">CBS 268.59</strain>
    </source>
</reference>
<evidence type="ECO:0000256" key="1">
    <source>
        <dbReference type="PROSITE-ProRule" id="PRU00339"/>
    </source>
</evidence>
<feature type="region of interest" description="Disordered" evidence="2">
    <location>
        <begin position="168"/>
        <end position="190"/>
    </location>
</feature>
<sequence length="660" mass="73319">MPIRNPFAKRPDVQTGLQPYEDGIRPLSQNGTRPKFEKVDTMGSKASSSMSIRSRASQEPVEYKMSVVNDSGVYLPPSPPEKKGFWPRRSNPSSTSINRVEPDEPFSISRESFDSYRRSFDISAKSPVLATNDFGRQSLDSFGRQSMDSFGRQSLDSARLARLPRSAINERRFERQPPTAEEGFEDVGLNDEAAKQTKKKGFFSKFGDSDSQSHPGSRFHITGRKRGQSGVGEELGNIQRPGTAELSKEVQEIPTSQHLWIPRHRTHTMAKTKPSKKKDKKRDKSKLNRVAASPSKLPSPPVSPSALLLKATNALHEGDIASAVTPAKRALGLVDIESEGALPALNLLGEIHVELGDVESARQYFLQAAAIDEDGAIGEDVGGGAEKFLWLAQLSEEGGQDSVDWFEKGALSLRIYIQALLDRKKLDAEAEAMLEEKRRKLAVALCGVVEVYMTDLSWEEDAEQKCEALVTEATMVAPGFAEPWQTLANVRISQSRLEDARAALKRSLDLWKDLPPENTIVPDFPVRVSLARLLMEADMDVEAIEVLERLVGEDDSSVEVWYLGGWGLYILGEKQKNGEAKVENGDGDGENWKVSWISSRQWLNHSLRLFDQQDYEDERLGEHAKELLSTLNAEMGGDAGNEEDEWEDDGEGSDEEMEEA</sequence>
<feature type="region of interest" description="Disordered" evidence="2">
    <location>
        <begin position="202"/>
        <end position="304"/>
    </location>
</feature>
<keyword evidence="1" id="KW-0802">TPR repeat</keyword>
<dbReference type="Proteomes" id="UP000469558">
    <property type="component" value="Unassembled WGS sequence"/>
</dbReference>
<dbReference type="CDD" id="cd24142">
    <property type="entry name" value="ACL4-like"/>
    <property type="match status" value="1"/>
</dbReference>
<dbReference type="SUPFAM" id="SSF48452">
    <property type="entry name" value="TPR-like"/>
    <property type="match status" value="1"/>
</dbReference>
<comment type="caution">
    <text evidence="3">The sequence shown here is derived from an EMBL/GenBank/DDBJ whole genome shotgun (WGS) entry which is preliminary data.</text>
</comment>
<feature type="region of interest" description="Disordered" evidence="2">
    <location>
        <begin position="1"/>
        <end position="104"/>
    </location>
</feature>
<gene>
    <name evidence="3" type="ORF">LSUE1_G000859</name>
</gene>
<dbReference type="InterPro" id="IPR019734">
    <property type="entry name" value="TPR_rpt"/>
</dbReference>
<dbReference type="InterPro" id="IPR011990">
    <property type="entry name" value="TPR-like_helical_dom_sf"/>
</dbReference>
<name>A0A8T9CF55_9HELO</name>
<dbReference type="Gene3D" id="1.25.40.10">
    <property type="entry name" value="Tetratricopeptide repeat domain"/>
    <property type="match status" value="1"/>
</dbReference>
<proteinExistence type="predicted"/>
<feature type="compositionally biased region" description="Basic residues" evidence="2">
    <location>
        <begin position="261"/>
        <end position="284"/>
    </location>
</feature>
<accession>A0A8T9CF55</accession>
<dbReference type="EMBL" id="QGMK01000220">
    <property type="protein sequence ID" value="TVY83197.1"/>
    <property type="molecule type" value="Genomic_DNA"/>
</dbReference>
<organism evidence="3 4">
    <name type="scientific">Lachnellula suecica</name>
    <dbReference type="NCBI Taxonomy" id="602035"/>
    <lineage>
        <taxon>Eukaryota</taxon>
        <taxon>Fungi</taxon>
        <taxon>Dikarya</taxon>
        <taxon>Ascomycota</taxon>
        <taxon>Pezizomycotina</taxon>
        <taxon>Leotiomycetes</taxon>
        <taxon>Helotiales</taxon>
        <taxon>Lachnaceae</taxon>
        <taxon>Lachnellula</taxon>
    </lineage>
</organism>
<dbReference type="SMART" id="SM00028">
    <property type="entry name" value="TPR"/>
    <property type="match status" value="2"/>
</dbReference>
<protein>
    <submittedName>
        <fullName evidence="3">Putative assembly chaperone of rpl4</fullName>
    </submittedName>
</protein>
<evidence type="ECO:0000313" key="4">
    <source>
        <dbReference type="Proteomes" id="UP000469558"/>
    </source>
</evidence>
<feature type="compositionally biased region" description="Acidic residues" evidence="2">
    <location>
        <begin position="640"/>
        <end position="660"/>
    </location>
</feature>
<dbReference type="OrthoDB" id="1914839at2759"/>
<dbReference type="Pfam" id="PF13181">
    <property type="entry name" value="TPR_8"/>
    <property type="match status" value="1"/>
</dbReference>
<dbReference type="PROSITE" id="PS50005">
    <property type="entry name" value="TPR"/>
    <property type="match status" value="1"/>
</dbReference>
<dbReference type="AlphaFoldDB" id="A0A8T9CF55"/>
<feature type="compositionally biased region" description="Low complexity" evidence="2">
    <location>
        <begin position="44"/>
        <end position="57"/>
    </location>
</feature>